<dbReference type="PANTHER" id="PTHR39639">
    <property type="entry name" value="CHROMOSOME 16, WHOLE GENOME SHOTGUN SEQUENCE"/>
    <property type="match status" value="1"/>
</dbReference>
<organism evidence="2 3">
    <name type="scientific">Azomonas agilis</name>
    <dbReference type="NCBI Taxonomy" id="116849"/>
    <lineage>
        <taxon>Bacteria</taxon>
        <taxon>Pseudomonadati</taxon>
        <taxon>Pseudomonadota</taxon>
        <taxon>Gammaproteobacteria</taxon>
        <taxon>Pseudomonadales</taxon>
        <taxon>Pseudomonadaceae</taxon>
        <taxon>Azomonas</taxon>
    </lineage>
</organism>
<proteinExistence type="predicted"/>
<dbReference type="OrthoDB" id="7802453at2"/>
<name>A0A562HZM5_9GAMM</name>
<gene>
    <name evidence="2" type="ORF">LX59_03032</name>
</gene>
<dbReference type="Pfam" id="PF03235">
    <property type="entry name" value="GmrSD_N"/>
    <property type="match status" value="1"/>
</dbReference>
<dbReference type="RefSeq" id="WP_144573297.1">
    <property type="nucleotide sequence ID" value="NZ_VLKG01000017.1"/>
</dbReference>
<dbReference type="EMBL" id="VLKG01000017">
    <property type="protein sequence ID" value="TWH63868.1"/>
    <property type="molecule type" value="Genomic_DNA"/>
</dbReference>
<protein>
    <submittedName>
        <fullName evidence="2">Uncharacterized protein DUF262</fullName>
    </submittedName>
</protein>
<evidence type="ECO:0000313" key="3">
    <source>
        <dbReference type="Proteomes" id="UP000319627"/>
    </source>
</evidence>
<dbReference type="Proteomes" id="UP000319627">
    <property type="component" value="Unassembled WGS sequence"/>
</dbReference>
<comment type="caution">
    <text evidence="2">The sequence shown here is derived from an EMBL/GenBank/DDBJ whole genome shotgun (WGS) entry which is preliminary data.</text>
</comment>
<sequence length="367" mass="43517">MPHQQMDLIPRVSDEEKVSAEAQIIEKQKETDFDIREYPIEIIVHKFTEKLEDSDKAELFIPDYQRELVWSPEQQSRFIESIFLNLPIPYLYVADVTAGENEGRIEIIDGSQRIRTLVRFLKSDLELEKLKILKLLNGFTFNDLPLSRQLRFKRKTMRMIELMEVDEDSRRQLFDRLNSGGTKLYDMEQRLGSKDGEFTNFIKNLASNEAFRSLCPISEVRVSHRDYEEMTLRFFAYLDGYQSFTKRVDEFLDDYLEDKNLNGFDANDMFFEFERMLRFVEKYFKYGFKKNQNNSSVPRIRFESISVGVALALRENENLSPKSMHWINSDEYKNLIRSDASNSRPKVINRIHFVRDSLFGRAIQYAE</sequence>
<reference evidence="2 3" key="1">
    <citation type="submission" date="2019-07" db="EMBL/GenBank/DDBJ databases">
        <title>Genomic Encyclopedia of Type Strains, Phase I: the one thousand microbial genomes (KMG-I) project.</title>
        <authorList>
            <person name="Kyrpides N."/>
        </authorList>
    </citation>
    <scope>NUCLEOTIDE SEQUENCE [LARGE SCALE GENOMIC DNA]</scope>
    <source>
        <strain evidence="2 3">DSM 375</strain>
    </source>
</reference>
<evidence type="ECO:0000259" key="1">
    <source>
        <dbReference type="Pfam" id="PF03235"/>
    </source>
</evidence>
<accession>A0A562HZM5</accession>
<evidence type="ECO:0000313" key="2">
    <source>
        <dbReference type="EMBL" id="TWH63868.1"/>
    </source>
</evidence>
<dbReference type="InterPro" id="IPR004919">
    <property type="entry name" value="GmrSD_N"/>
</dbReference>
<feature type="domain" description="GmrSD restriction endonucleases N-terminal" evidence="1">
    <location>
        <begin position="55"/>
        <end position="190"/>
    </location>
</feature>
<dbReference type="AlphaFoldDB" id="A0A562HZM5"/>
<dbReference type="PANTHER" id="PTHR39639:SF1">
    <property type="entry name" value="DUF262 DOMAIN-CONTAINING PROTEIN"/>
    <property type="match status" value="1"/>
</dbReference>
<keyword evidence="3" id="KW-1185">Reference proteome</keyword>